<dbReference type="InterPro" id="IPR006571">
    <property type="entry name" value="TLDc_dom"/>
</dbReference>
<gene>
    <name evidence="3" type="ORF">RhiirA5_411705</name>
</gene>
<dbReference type="VEuPathDB" id="FungiDB:FUN_023870"/>
<feature type="domain" description="TLDc" evidence="2">
    <location>
        <begin position="274"/>
        <end position="439"/>
    </location>
</feature>
<dbReference type="InterPro" id="IPR011705">
    <property type="entry name" value="BACK"/>
</dbReference>
<dbReference type="PANTHER" id="PTHR46306">
    <property type="entry name" value="BTB/POZ DOMAIN-CONTAINING PROTEIN 9"/>
    <property type="match status" value="1"/>
</dbReference>
<sequence length="490" mass="56825">MQYNLTEEKIKIIQSLGKLLKNGTDHNVIIHIGEYSNSKKFPAHTAILRCRSDYFNKILSAKNIKKEGGKYIIKKPNITPQAFEVILEYLYIGEINITNKTGTELLNIMFASKDLKLEELAEFIKEFIINHHHLLLQNDPVGILQIVNDNNTFIKIKEFCIEKICSEPEILFKSDKFTQLSASLLEIILKRNDLNLDEIEIWDNLIKWGSAQEDREIKNFFKFIRFYDISSEDYIMKVKEYLPEELRADLLRFYMIPGHEPECKTLPRRIVDSVIINRKHVEVFADWIDKKNSWNVENNNGTINYKFNLLYRGSRDGNTIAEVRKKCNNKGATIIVIKIKDSEQVVGGYSPIGWDSSDTYKSSANSFIFTIPNRKNIQTAKLVYGYDDPYSILCRHFAIFGYNDYNRNWNVNNPFSSPKFDGIPKGNLYMDDYEIIQVVEKTSVSKNNLENTSLIKSTVENFGTTMKNIEYTSKKSNQKSILKRLICGKS</sequence>
<dbReference type="InterPro" id="IPR011333">
    <property type="entry name" value="SKP1/BTB/POZ_sf"/>
</dbReference>
<dbReference type="Pfam" id="PF00651">
    <property type="entry name" value="BTB"/>
    <property type="match status" value="1"/>
</dbReference>
<reference evidence="3 4" key="2">
    <citation type="submission" date="2017-09" db="EMBL/GenBank/DDBJ databases">
        <title>Extensive intraspecific genome diversity in a model arbuscular mycorrhizal fungus.</title>
        <authorList>
            <person name="Chen E.C."/>
            <person name="Morin E."/>
            <person name="Beaudet D."/>
            <person name="Noel J."/>
            <person name="Ndikumana S."/>
            <person name="Charron P."/>
            <person name="St-Onge C."/>
            <person name="Giorgi J."/>
            <person name="Grigoriev I.V."/>
            <person name="Roux C."/>
            <person name="Martin F.M."/>
            <person name="Corradi N."/>
        </authorList>
    </citation>
    <scope>NUCLEOTIDE SEQUENCE [LARGE SCALE GENOMIC DNA]</scope>
    <source>
        <strain evidence="3 4">A5</strain>
    </source>
</reference>
<evidence type="ECO:0000259" key="1">
    <source>
        <dbReference type="PROSITE" id="PS50097"/>
    </source>
</evidence>
<accession>A0A2N0Q0C7</accession>
<dbReference type="VEuPathDB" id="FungiDB:RhiirFUN_004860"/>
<dbReference type="SUPFAM" id="SSF54695">
    <property type="entry name" value="POZ domain"/>
    <property type="match status" value="1"/>
</dbReference>
<dbReference type="Pfam" id="PF07534">
    <property type="entry name" value="TLD"/>
    <property type="match status" value="1"/>
</dbReference>
<evidence type="ECO:0008006" key="5">
    <source>
        <dbReference type="Google" id="ProtNLM"/>
    </source>
</evidence>
<dbReference type="EMBL" id="LLXJ01000244">
    <property type="protein sequence ID" value="PKC12533.1"/>
    <property type="molecule type" value="Genomic_DNA"/>
</dbReference>
<proteinExistence type="predicted"/>
<dbReference type="AlphaFoldDB" id="A0A2N0Q0C7"/>
<dbReference type="VEuPathDB" id="FungiDB:RhiirA1_529511"/>
<organism evidence="3 4">
    <name type="scientific">Rhizophagus irregularis</name>
    <dbReference type="NCBI Taxonomy" id="588596"/>
    <lineage>
        <taxon>Eukaryota</taxon>
        <taxon>Fungi</taxon>
        <taxon>Fungi incertae sedis</taxon>
        <taxon>Mucoromycota</taxon>
        <taxon>Glomeromycotina</taxon>
        <taxon>Glomeromycetes</taxon>
        <taxon>Glomerales</taxon>
        <taxon>Glomeraceae</taxon>
        <taxon>Rhizophagus</taxon>
    </lineage>
</organism>
<comment type="caution">
    <text evidence="3">The sequence shown here is derived from an EMBL/GenBank/DDBJ whole genome shotgun (WGS) entry which is preliminary data.</text>
</comment>
<dbReference type="CDD" id="cd18186">
    <property type="entry name" value="BTB_POZ_ZBTB_KLHL-like"/>
    <property type="match status" value="1"/>
</dbReference>
<dbReference type="InterPro" id="IPR052407">
    <property type="entry name" value="BTB_POZ_domain_cont_9"/>
</dbReference>
<dbReference type="Pfam" id="PF07707">
    <property type="entry name" value="BACK"/>
    <property type="match status" value="1"/>
</dbReference>
<evidence type="ECO:0000313" key="3">
    <source>
        <dbReference type="EMBL" id="PKC12533.1"/>
    </source>
</evidence>
<name>A0A2N0Q0C7_9GLOM</name>
<dbReference type="PANTHER" id="PTHR46306:SF1">
    <property type="entry name" value="BTB_POZ DOMAIN-CONTAINING PROTEIN 9"/>
    <property type="match status" value="1"/>
</dbReference>
<protein>
    <recommendedName>
        <fullName evidence="5">Kelch-like protein 17</fullName>
    </recommendedName>
</protein>
<dbReference type="Gene3D" id="3.30.710.10">
    <property type="entry name" value="Potassium Channel Kv1.1, Chain A"/>
    <property type="match status" value="1"/>
</dbReference>
<evidence type="ECO:0000313" key="4">
    <source>
        <dbReference type="Proteomes" id="UP000232722"/>
    </source>
</evidence>
<dbReference type="PROSITE" id="PS50097">
    <property type="entry name" value="BTB"/>
    <property type="match status" value="1"/>
</dbReference>
<dbReference type="GO" id="GO:0005737">
    <property type="term" value="C:cytoplasm"/>
    <property type="evidence" value="ECO:0007669"/>
    <property type="project" value="TreeGrafter"/>
</dbReference>
<dbReference type="InterPro" id="IPR000210">
    <property type="entry name" value="BTB/POZ_dom"/>
</dbReference>
<reference evidence="3 4" key="1">
    <citation type="submission" date="2016-04" db="EMBL/GenBank/DDBJ databases">
        <title>Genome analyses suggest a sexual origin of heterokaryosis in a supposedly ancient asexual fungus.</title>
        <authorList>
            <person name="Ropars J."/>
            <person name="Sedzielewska K."/>
            <person name="Noel J."/>
            <person name="Charron P."/>
            <person name="Farinelli L."/>
            <person name="Marton T."/>
            <person name="Kruger M."/>
            <person name="Pelin A."/>
            <person name="Brachmann A."/>
            <person name="Corradi N."/>
        </authorList>
    </citation>
    <scope>NUCLEOTIDE SEQUENCE [LARGE SCALE GENOMIC DNA]</scope>
    <source>
        <strain evidence="3 4">A5</strain>
    </source>
</reference>
<dbReference type="PROSITE" id="PS51886">
    <property type="entry name" value="TLDC"/>
    <property type="match status" value="1"/>
</dbReference>
<dbReference type="Proteomes" id="UP000232722">
    <property type="component" value="Unassembled WGS sequence"/>
</dbReference>
<dbReference type="Gene3D" id="1.25.40.420">
    <property type="match status" value="1"/>
</dbReference>
<feature type="domain" description="BTB" evidence="1">
    <location>
        <begin position="26"/>
        <end position="99"/>
    </location>
</feature>
<dbReference type="SMART" id="SM00875">
    <property type="entry name" value="BACK"/>
    <property type="match status" value="1"/>
</dbReference>
<evidence type="ECO:0000259" key="2">
    <source>
        <dbReference type="PROSITE" id="PS51886"/>
    </source>
</evidence>
<dbReference type="SMART" id="SM00225">
    <property type="entry name" value="BTB"/>
    <property type="match status" value="1"/>
</dbReference>